<dbReference type="SMART" id="SM00436">
    <property type="entry name" value="TOP1Bc"/>
    <property type="match status" value="1"/>
</dbReference>
<dbReference type="PROSITE" id="PS50880">
    <property type="entry name" value="TOPRIM"/>
    <property type="match status" value="1"/>
</dbReference>
<dbReference type="InterPro" id="IPR006171">
    <property type="entry name" value="TOPRIM_dom"/>
</dbReference>
<dbReference type="InterPro" id="IPR023405">
    <property type="entry name" value="Topo_IA_core_domain"/>
</dbReference>
<sequence>MDLIIVESPTKANTLGRFLGGDFMVLATMGHIRDLPEKKLGVDVEADFEPEYVVSAKKKETVDRIKKSSKEAGKIYLATDPDREGEAIAYHVASVMGSKLKPSRITFHEITKHAIDEAMAHPGEINMNLVEAQTARRILDR</sequence>
<proteinExistence type="predicted"/>
<dbReference type="GO" id="GO:0003677">
    <property type="term" value="F:DNA binding"/>
    <property type="evidence" value="ECO:0007669"/>
    <property type="project" value="InterPro"/>
</dbReference>
<organism evidence="6 7">
    <name type="scientific">Candidatus Shapirobacteria bacterium CG_4_8_14_3_um_filter_39_11</name>
    <dbReference type="NCBI Taxonomy" id="1974875"/>
    <lineage>
        <taxon>Bacteria</taxon>
        <taxon>Candidatus Shapironibacteriota</taxon>
    </lineage>
</organism>
<gene>
    <name evidence="6" type="ORF">CO010_03295</name>
</gene>
<evidence type="ECO:0000259" key="5">
    <source>
        <dbReference type="PROSITE" id="PS50880"/>
    </source>
</evidence>
<evidence type="ECO:0000313" key="7">
    <source>
        <dbReference type="Proteomes" id="UP000230384"/>
    </source>
</evidence>
<dbReference type="InterPro" id="IPR034149">
    <property type="entry name" value="TOPRIM_TopoI"/>
</dbReference>
<dbReference type="AlphaFoldDB" id="A0A2M8GFP8"/>
<dbReference type="SUPFAM" id="SSF56712">
    <property type="entry name" value="Prokaryotic type I DNA topoisomerase"/>
    <property type="match status" value="1"/>
</dbReference>
<accession>A0A2M8GFP8</accession>
<dbReference type="SMART" id="SM00493">
    <property type="entry name" value="TOPRIM"/>
    <property type="match status" value="1"/>
</dbReference>
<dbReference type="Gene3D" id="3.40.50.140">
    <property type="match status" value="1"/>
</dbReference>
<dbReference type="PANTHER" id="PTHR42785:SF1">
    <property type="entry name" value="DNA TOPOISOMERASE"/>
    <property type="match status" value="1"/>
</dbReference>
<name>A0A2M8GFP8_9BACT</name>
<dbReference type="GO" id="GO:0006265">
    <property type="term" value="P:DNA topological change"/>
    <property type="evidence" value="ECO:0007669"/>
    <property type="project" value="InterPro"/>
</dbReference>
<evidence type="ECO:0000256" key="3">
    <source>
        <dbReference type="ARBA" id="ARBA00032235"/>
    </source>
</evidence>
<evidence type="ECO:0000256" key="2">
    <source>
        <dbReference type="ARBA" id="ARBA00031985"/>
    </source>
</evidence>
<protein>
    <recommendedName>
        <fullName evidence="4">Omega-protein</fullName>
    </recommendedName>
    <alternativeName>
        <fullName evidence="3">Relaxing enzyme</fullName>
    </alternativeName>
    <alternativeName>
        <fullName evidence="1">Swivelase</fullName>
    </alternativeName>
    <alternativeName>
        <fullName evidence="2">Untwisting enzyme</fullName>
    </alternativeName>
</protein>
<dbReference type="GO" id="GO:0003917">
    <property type="term" value="F:DNA topoisomerase type I (single strand cut, ATP-independent) activity"/>
    <property type="evidence" value="ECO:0007669"/>
    <property type="project" value="InterPro"/>
</dbReference>
<dbReference type="EMBL" id="PFQN01000050">
    <property type="protein sequence ID" value="PJC76121.1"/>
    <property type="molecule type" value="Genomic_DNA"/>
</dbReference>
<dbReference type="InterPro" id="IPR000380">
    <property type="entry name" value="Topo_IA"/>
</dbReference>
<evidence type="ECO:0000256" key="1">
    <source>
        <dbReference type="ARBA" id="ARBA00030003"/>
    </source>
</evidence>
<feature type="non-terminal residue" evidence="6">
    <location>
        <position position="141"/>
    </location>
</feature>
<dbReference type="Proteomes" id="UP000230384">
    <property type="component" value="Unassembled WGS sequence"/>
</dbReference>
<dbReference type="InterPro" id="IPR003601">
    <property type="entry name" value="Topo_IA_2"/>
</dbReference>
<dbReference type="Pfam" id="PF01751">
    <property type="entry name" value="Toprim"/>
    <property type="match status" value="1"/>
</dbReference>
<dbReference type="PANTHER" id="PTHR42785">
    <property type="entry name" value="DNA TOPOISOMERASE, TYPE IA, CORE"/>
    <property type="match status" value="1"/>
</dbReference>
<comment type="caution">
    <text evidence="6">The sequence shown here is derived from an EMBL/GenBank/DDBJ whole genome shotgun (WGS) entry which is preliminary data.</text>
</comment>
<keyword evidence="6" id="KW-0413">Isomerase</keyword>
<feature type="domain" description="Toprim" evidence="5">
    <location>
        <begin position="1"/>
        <end position="115"/>
    </location>
</feature>
<reference evidence="7" key="1">
    <citation type="submission" date="2017-09" db="EMBL/GenBank/DDBJ databases">
        <title>Depth-based differentiation of microbial function through sediment-hosted aquifers and enrichment of novel symbionts in the deep terrestrial subsurface.</title>
        <authorList>
            <person name="Probst A.J."/>
            <person name="Ladd B."/>
            <person name="Jarett J.K."/>
            <person name="Geller-Mcgrath D.E."/>
            <person name="Sieber C.M.K."/>
            <person name="Emerson J.B."/>
            <person name="Anantharaman K."/>
            <person name="Thomas B.C."/>
            <person name="Malmstrom R."/>
            <person name="Stieglmeier M."/>
            <person name="Klingl A."/>
            <person name="Woyke T."/>
            <person name="Ryan C.M."/>
            <person name="Banfield J.F."/>
        </authorList>
    </citation>
    <scope>NUCLEOTIDE SEQUENCE [LARGE SCALE GENOMIC DNA]</scope>
</reference>
<evidence type="ECO:0000256" key="4">
    <source>
        <dbReference type="ARBA" id="ARBA00032877"/>
    </source>
</evidence>
<dbReference type="CDD" id="cd03363">
    <property type="entry name" value="TOPRIM_TopoIA_TopoI"/>
    <property type="match status" value="1"/>
</dbReference>
<evidence type="ECO:0000313" key="6">
    <source>
        <dbReference type="EMBL" id="PJC76121.1"/>
    </source>
</evidence>